<dbReference type="OrthoDB" id="9795543at2"/>
<sequence>MTESLSFSEKKPIRWGVIGCGGVTEVKSVPAYQMTTGFEVAMVMRRDGKKAQDYALRHAVPNWTTNAKEVIENPDIDAIYIATPPDSHLHYALQVAQMGKVCCIEKPMAPNYKESLAIHKAFEERKLPLFIAYYRRSLPRFNKVKEWLEEKQIGEVRHIHWQKTKPPNDMDLNGIYNWRTDKSIAPGGYFDDLASHGLDLFTYLLGDIQKASGIALNQQGLYGAFDSVSGSWVHKNGVTGTGSWNFGTYHREDKVEILGSKGKISFAVLDEAPLVLENESGKQVLEVKNPKHIQEFHVANIKSHLLGKSIHPSLGESGLHTSWVMDKILGTS</sequence>
<evidence type="ECO:0000256" key="1">
    <source>
        <dbReference type="ARBA" id="ARBA00023002"/>
    </source>
</evidence>
<feature type="domain" description="GFO/IDH/MocA-like oxidoreductase" evidence="3">
    <location>
        <begin position="141"/>
        <end position="264"/>
    </location>
</feature>
<dbReference type="Gene3D" id="3.40.50.720">
    <property type="entry name" value="NAD(P)-binding Rossmann-like Domain"/>
    <property type="match status" value="1"/>
</dbReference>
<dbReference type="Pfam" id="PF01408">
    <property type="entry name" value="GFO_IDH_MocA"/>
    <property type="match status" value="1"/>
</dbReference>
<dbReference type="Proteomes" id="UP000184532">
    <property type="component" value="Unassembled WGS sequence"/>
</dbReference>
<dbReference type="SUPFAM" id="SSF55347">
    <property type="entry name" value="Glyceraldehyde-3-phosphate dehydrogenase-like, C-terminal domain"/>
    <property type="match status" value="1"/>
</dbReference>
<name>A0A1M5KFC6_9FLAO</name>
<evidence type="ECO:0000259" key="2">
    <source>
        <dbReference type="Pfam" id="PF01408"/>
    </source>
</evidence>
<evidence type="ECO:0000313" key="4">
    <source>
        <dbReference type="EMBL" id="SHG51634.1"/>
    </source>
</evidence>
<evidence type="ECO:0000259" key="3">
    <source>
        <dbReference type="Pfam" id="PF22725"/>
    </source>
</evidence>
<feature type="domain" description="Gfo/Idh/MocA-like oxidoreductase N-terminal" evidence="2">
    <location>
        <begin position="13"/>
        <end position="132"/>
    </location>
</feature>
<dbReference type="InterPro" id="IPR050463">
    <property type="entry name" value="Gfo/Idh/MocA_oxidrdct_glycsds"/>
</dbReference>
<dbReference type="Pfam" id="PF22725">
    <property type="entry name" value="GFO_IDH_MocA_C3"/>
    <property type="match status" value="1"/>
</dbReference>
<accession>A0A1M5KFC6</accession>
<dbReference type="InterPro" id="IPR000683">
    <property type="entry name" value="Gfo/Idh/MocA-like_OxRdtase_N"/>
</dbReference>
<dbReference type="STRING" id="570519.SAMN04488116_1559"/>
<dbReference type="AlphaFoldDB" id="A0A1M5KFC6"/>
<organism evidence="4 5">
    <name type="scientific">Flagellimonas flava</name>
    <dbReference type="NCBI Taxonomy" id="570519"/>
    <lineage>
        <taxon>Bacteria</taxon>
        <taxon>Pseudomonadati</taxon>
        <taxon>Bacteroidota</taxon>
        <taxon>Flavobacteriia</taxon>
        <taxon>Flavobacteriales</taxon>
        <taxon>Flavobacteriaceae</taxon>
        <taxon>Flagellimonas</taxon>
    </lineage>
</organism>
<dbReference type="PANTHER" id="PTHR43818">
    <property type="entry name" value="BCDNA.GH03377"/>
    <property type="match status" value="1"/>
</dbReference>
<dbReference type="GO" id="GO:0016491">
    <property type="term" value="F:oxidoreductase activity"/>
    <property type="evidence" value="ECO:0007669"/>
    <property type="project" value="UniProtKB-KW"/>
</dbReference>
<protein>
    <submittedName>
        <fullName evidence="4">Predicted dehydrogenase</fullName>
    </submittedName>
</protein>
<keyword evidence="5" id="KW-1185">Reference proteome</keyword>
<proteinExistence type="predicted"/>
<dbReference type="InterPro" id="IPR036291">
    <property type="entry name" value="NAD(P)-bd_dom_sf"/>
</dbReference>
<dbReference type="SUPFAM" id="SSF51735">
    <property type="entry name" value="NAD(P)-binding Rossmann-fold domains"/>
    <property type="match status" value="1"/>
</dbReference>
<dbReference type="PANTHER" id="PTHR43818:SF11">
    <property type="entry name" value="BCDNA.GH03377"/>
    <property type="match status" value="1"/>
</dbReference>
<reference evidence="5" key="1">
    <citation type="submission" date="2016-11" db="EMBL/GenBank/DDBJ databases">
        <authorList>
            <person name="Varghese N."/>
            <person name="Submissions S."/>
        </authorList>
    </citation>
    <scope>NUCLEOTIDE SEQUENCE [LARGE SCALE GENOMIC DNA]</scope>
    <source>
        <strain evidence="5">DSM 22638</strain>
    </source>
</reference>
<gene>
    <name evidence="4" type="ORF">SAMN04488116_1559</name>
</gene>
<dbReference type="GO" id="GO:0000166">
    <property type="term" value="F:nucleotide binding"/>
    <property type="evidence" value="ECO:0007669"/>
    <property type="project" value="InterPro"/>
</dbReference>
<dbReference type="EMBL" id="FQWL01000002">
    <property type="protein sequence ID" value="SHG51634.1"/>
    <property type="molecule type" value="Genomic_DNA"/>
</dbReference>
<evidence type="ECO:0000313" key="5">
    <source>
        <dbReference type="Proteomes" id="UP000184532"/>
    </source>
</evidence>
<keyword evidence="1" id="KW-0560">Oxidoreductase</keyword>
<dbReference type="InterPro" id="IPR055170">
    <property type="entry name" value="GFO_IDH_MocA-like_dom"/>
</dbReference>
<dbReference type="Gene3D" id="3.30.360.10">
    <property type="entry name" value="Dihydrodipicolinate Reductase, domain 2"/>
    <property type="match status" value="1"/>
</dbReference>